<accession>A0A4Y7RBY9</accession>
<sequence length="56" mass="6168">MAKNDTALEVQKSGYLQLADFNMNEAMAEELDGLDGGFELIWVTACNMPSGCMKKH</sequence>
<dbReference type="AlphaFoldDB" id="A0A4Y7RBY9"/>
<organism evidence="1 2">
    <name type="scientific">Pelotomaculum propionicicum</name>
    <dbReference type="NCBI Taxonomy" id="258475"/>
    <lineage>
        <taxon>Bacteria</taxon>
        <taxon>Bacillati</taxon>
        <taxon>Bacillota</taxon>
        <taxon>Clostridia</taxon>
        <taxon>Eubacteriales</taxon>
        <taxon>Desulfotomaculaceae</taxon>
        <taxon>Pelotomaculum</taxon>
    </lineage>
</organism>
<evidence type="ECO:0000313" key="1">
    <source>
        <dbReference type="EMBL" id="TEB06279.1"/>
    </source>
</evidence>
<evidence type="ECO:0000313" key="2">
    <source>
        <dbReference type="Proteomes" id="UP000297597"/>
    </source>
</evidence>
<dbReference type="Proteomes" id="UP000297597">
    <property type="component" value="Unassembled WGS sequence"/>
</dbReference>
<dbReference type="RefSeq" id="WP_192903039.1">
    <property type="nucleotide sequence ID" value="NZ_QFFZ01000119.1"/>
</dbReference>
<comment type="caution">
    <text evidence="1">The sequence shown here is derived from an EMBL/GenBank/DDBJ whole genome shotgun (WGS) entry which is preliminary data.</text>
</comment>
<keyword evidence="2" id="KW-1185">Reference proteome</keyword>
<protein>
    <submittedName>
        <fullName evidence="1">Uncharacterized protein</fullName>
    </submittedName>
</protein>
<proteinExistence type="predicted"/>
<name>A0A4Y7RBY9_9FIRM</name>
<dbReference type="EMBL" id="QFFZ01000119">
    <property type="protein sequence ID" value="TEB06279.1"/>
    <property type="molecule type" value="Genomic_DNA"/>
</dbReference>
<reference evidence="1 2" key="1">
    <citation type="journal article" date="2018" name="Environ. Microbiol.">
        <title>Novel energy conservation strategies and behaviour of Pelotomaculum schinkii driving syntrophic propionate catabolism.</title>
        <authorList>
            <person name="Hidalgo-Ahumada C.A.P."/>
            <person name="Nobu M.K."/>
            <person name="Narihiro T."/>
            <person name="Tamaki H."/>
            <person name="Liu W.T."/>
            <person name="Kamagata Y."/>
            <person name="Stams A.J.M."/>
            <person name="Imachi H."/>
            <person name="Sousa D.Z."/>
        </authorList>
    </citation>
    <scope>NUCLEOTIDE SEQUENCE [LARGE SCALE GENOMIC DNA]</scope>
    <source>
        <strain evidence="1 2">MGP</strain>
    </source>
</reference>
<gene>
    <name evidence="1" type="ORF">Pmgp_03801</name>
</gene>